<protein>
    <submittedName>
        <fullName evidence="3">ABC transporter substrate-binding protein</fullName>
    </submittedName>
</protein>
<keyword evidence="4" id="KW-1185">Reference proteome</keyword>
<organism evidence="3 4">
    <name type="scientific">Chitiniphilus purpureus</name>
    <dbReference type="NCBI Taxonomy" id="2981137"/>
    <lineage>
        <taxon>Bacteria</taxon>
        <taxon>Pseudomonadati</taxon>
        <taxon>Pseudomonadota</taxon>
        <taxon>Betaproteobacteria</taxon>
        <taxon>Neisseriales</taxon>
        <taxon>Chitinibacteraceae</taxon>
        <taxon>Chitiniphilus</taxon>
    </lineage>
</organism>
<dbReference type="CDD" id="cd13555">
    <property type="entry name" value="PBP2_sulfate_ester_like"/>
    <property type="match status" value="1"/>
</dbReference>
<dbReference type="PANTHER" id="PTHR30024">
    <property type="entry name" value="ALIPHATIC SULFONATES-BINDING PROTEIN-RELATED"/>
    <property type="match status" value="1"/>
</dbReference>
<sequence length="360" mass="39878">MRPIRPLAALLGAAALLFAAHAPSYAEDKPAVIRFAVPNAGTGGRPITGGSFYATAHLKGALEQEFKADGIKVQWTFFPGAGPGVNESFASGLVDFSGHGDLPLIVGRSTGLKHKIILSYGRFGNVYFVVPADSPARTLADLKGKRIAVFKGTAGQLTLNRVLEKHGFTEQDFKVISMNSDTARAALATKDIDGVITTPFDLQARGVARVLFEIKDDPKVSAPSTFWVSEAFERQYPQITQRVVTTLVRVAHWNSDERNRKEVFRLWSQSGTAYDDYLKSWAGDALRERVNPLLDDYYRASIQKSINEARRFKLIRRDVSLAGWIEPRYLKTALKTLKLEHYWDEYDANGNPLPGRPAPQ</sequence>
<gene>
    <name evidence="3" type="ORF">N8I74_03280</name>
</gene>
<keyword evidence="1" id="KW-0732">Signal</keyword>
<accession>A0ABY6DNU8</accession>
<evidence type="ECO:0000259" key="2">
    <source>
        <dbReference type="Pfam" id="PF09084"/>
    </source>
</evidence>
<dbReference type="InterPro" id="IPR015168">
    <property type="entry name" value="SsuA/THI5"/>
</dbReference>
<dbReference type="Pfam" id="PF09084">
    <property type="entry name" value="NMT1"/>
    <property type="match status" value="1"/>
</dbReference>
<proteinExistence type="predicted"/>
<feature type="domain" description="SsuA/THI5-like" evidence="2">
    <location>
        <begin position="66"/>
        <end position="245"/>
    </location>
</feature>
<dbReference type="PANTHER" id="PTHR30024:SF21">
    <property type="entry name" value="ABC TRANSPORTER SUBSTRATE-BINDING PROTEIN"/>
    <property type="match status" value="1"/>
</dbReference>
<dbReference type="Gene3D" id="3.40.190.10">
    <property type="entry name" value="Periplasmic binding protein-like II"/>
    <property type="match status" value="2"/>
</dbReference>
<name>A0ABY6DNU8_9NEIS</name>
<dbReference type="RefSeq" id="WP_263125497.1">
    <property type="nucleotide sequence ID" value="NZ_CP106753.1"/>
</dbReference>
<evidence type="ECO:0000313" key="3">
    <source>
        <dbReference type="EMBL" id="UXY16059.1"/>
    </source>
</evidence>
<dbReference type="SUPFAM" id="SSF53850">
    <property type="entry name" value="Periplasmic binding protein-like II"/>
    <property type="match status" value="1"/>
</dbReference>
<dbReference type="EMBL" id="CP106753">
    <property type="protein sequence ID" value="UXY16059.1"/>
    <property type="molecule type" value="Genomic_DNA"/>
</dbReference>
<dbReference type="Proteomes" id="UP001061302">
    <property type="component" value="Chromosome"/>
</dbReference>
<feature type="chain" id="PRO_5045897269" evidence="1">
    <location>
        <begin position="27"/>
        <end position="360"/>
    </location>
</feature>
<reference evidence="3" key="1">
    <citation type="submission" date="2022-10" db="EMBL/GenBank/DDBJ databases">
        <title>Chitiniphilus purpureus sp. nov., a novel chitin-degrading bacterium isolated from crawfish pond sediment.</title>
        <authorList>
            <person name="Li K."/>
        </authorList>
    </citation>
    <scope>NUCLEOTIDE SEQUENCE</scope>
    <source>
        <strain evidence="3">CD1</strain>
    </source>
</reference>
<evidence type="ECO:0000256" key="1">
    <source>
        <dbReference type="SAM" id="SignalP"/>
    </source>
</evidence>
<feature type="signal peptide" evidence="1">
    <location>
        <begin position="1"/>
        <end position="26"/>
    </location>
</feature>
<evidence type="ECO:0000313" key="4">
    <source>
        <dbReference type="Proteomes" id="UP001061302"/>
    </source>
</evidence>